<name>A0A9D4K0Z5_DREPO</name>
<sequence length="60" mass="6678">MAFVLIGQSGTFKEVGVRVFCVQACVNGDDNVFEYPVLHGRLQQTTEVDQAVMVTQKHVH</sequence>
<dbReference type="EMBL" id="JAIWYP010000005">
    <property type="protein sequence ID" value="KAH3827977.1"/>
    <property type="molecule type" value="Genomic_DNA"/>
</dbReference>
<evidence type="ECO:0000313" key="2">
    <source>
        <dbReference type="Proteomes" id="UP000828390"/>
    </source>
</evidence>
<comment type="caution">
    <text evidence="1">The sequence shown here is derived from an EMBL/GenBank/DDBJ whole genome shotgun (WGS) entry which is preliminary data.</text>
</comment>
<proteinExistence type="predicted"/>
<dbReference type="Proteomes" id="UP000828390">
    <property type="component" value="Unassembled WGS sequence"/>
</dbReference>
<dbReference type="AlphaFoldDB" id="A0A9D4K0Z5"/>
<gene>
    <name evidence="1" type="ORF">DPMN_129924</name>
</gene>
<evidence type="ECO:0000313" key="1">
    <source>
        <dbReference type="EMBL" id="KAH3827977.1"/>
    </source>
</evidence>
<accession>A0A9D4K0Z5</accession>
<reference evidence="1" key="2">
    <citation type="submission" date="2020-11" db="EMBL/GenBank/DDBJ databases">
        <authorList>
            <person name="McCartney M.A."/>
            <person name="Auch B."/>
            <person name="Kono T."/>
            <person name="Mallez S."/>
            <person name="Becker A."/>
            <person name="Gohl D.M."/>
            <person name="Silverstein K.A.T."/>
            <person name="Koren S."/>
            <person name="Bechman K.B."/>
            <person name="Herman A."/>
            <person name="Abrahante J.E."/>
            <person name="Garbe J."/>
        </authorList>
    </citation>
    <scope>NUCLEOTIDE SEQUENCE</scope>
    <source>
        <strain evidence="1">Duluth1</strain>
        <tissue evidence="1">Whole animal</tissue>
    </source>
</reference>
<keyword evidence="2" id="KW-1185">Reference proteome</keyword>
<organism evidence="1 2">
    <name type="scientific">Dreissena polymorpha</name>
    <name type="common">Zebra mussel</name>
    <name type="synonym">Mytilus polymorpha</name>
    <dbReference type="NCBI Taxonomy" id="45954"/>
    <lineage>
        <taxon>Eukaryota</taxon>
        <taxon>Metazoa</taxon>
        <taxon>Spiralia</taxon>
        <taxon>Lophotrochozoa</taxon>
        <taxon>Mollusca</taxon>
        <taxon>Bivalvia</taxon>
        <taxon>Autobranchia</taxon>
        <taxon>Heteroconchia</taxon>
        <taxon>Euheterodonta</taxon>
        <taxon>Imparidentia</taxon>
        <taxon>Neoheterodontei</taxon>
        <taxon>Myida</taxon>
        <taxon>Dreissenoidea</taxon>
        <taxon>Dreissenidae</taxon>
        <taxon>Dreissena</taxon>
    </lineage>
</organism>
<reference evidence="1" key="1">
    <citation type="journal article" date="2019" name="bioRxiv">
        <title>The Genome of the Zebra Mussel, Dreissena polymorpha: A Resource for Invasive Species Research.</title>
        <authorList>
            <person name="McCartney M.A."/>
            <person name="Auch B."/>
            <person name="Kono T."/>
            <person name="Mallez S."/>
            <person name="Zhang Y."/>
            <person name="Obille A."/>
            <person name="Becker A."/>
            <person name="Abrahante J.E."/>
            <person name="Garbe J."/>
            <person name="Badalamenti J.P."/>
            <person name="Herman A."/>
            <person name="Mangelson H."/>
            <person name="Liachko I."/>
            <person name="Sullivan S."/>
            <person name="Sone E.D."/>
            <person name="Koren S."/>
            <person name="Silverstein K.A.T."/>
            <person name="Beckman K.B."/>
            <person name="Gohl D.M."/>
        </authorList>
    </citation>
    <scope>NUCLEOTIDE SEQUENCE</scope>
    <source>
        <strain evidence="1">Duluth1</strain>
        <tissue evidence="1">Whole animal</tissue>
    </source>
</reference>
<protein>
    <submittedName>
        <fullName evidence="1">Uncharacterized protein</fullName>
    </submittedName>
</protein>